<evidence type="ECO:0000313" key="2">
    <source>
        <dbReference type="EMBL" id="KAG2189988.1"/>
    </source>
</evidence>
<dbReference type="OrthoDB" id="2246662at2759"/>
<protein>
    <recommendedName>
        <fullName evidence="1">Alkyl hydroperoxide reductase subunit C/ Thiol specific antioxidant domain-containing protein</fullName>
    </recommendedName>
</protein>
<dbReference type="GO" id="GO:0016209">
    <property type="term" value="F:antioxidant activity"/>
    <property type="evidence" value="ECO:0007669"/>
    <property type="project" value="InterPro"/>
</dbReference>
<keyword evidence="3" id="KW-1185">Reference proteome</keyword>
<dbReference type="GO" id="GO:0016491">
    <property type="term" value="F:oxidoreductase activity"/>
    <property type="evidence" value="ECO:0007669"/>
    <property type="project" value="InterPro"/>
</dbReference>
<dbReference type="Proteomes" id="UP000650833">
    <property type="component" value="Unassembled WGS sequence"/>
</dbReference>
<dbReference type="SUPFAM" id="SSF52833">
    <property type="entry name" value="Thioredoxin-like"/>
    <property type="match status" value="1"/>
</dbReference>
<accession>A0A8H7QE49</accession>
<dbReference type="Gene3D" id="3.40.30.10">
    <property type="entry name" value="Glutaredoxin"/>
    <property type="match status" value="1"/>
</dbReference>
<evidence type="ECO:0000259" key="1">
    <source>
        <dbReference type="Pfam" id="PF00578"/>
    </source>
</evidence>
<comment type="caution">
    <text evidence="2">The sequence shown here is derived from an EMBL/GenBank/DDBJ whole genome shotgun (WGS) entry which is preliminary data.</text>
</comment>
<dbReference type="Pfam" id="PF00578">
    <property type="entry name" value="AhpC-TSA"/>
    <property type="match status" value="1"/>
</dbReference>
<proteinExistence type="predicted"/>
<reference evidence="2" key="1">
    <citation type="submission" date="2020-12" db="EMBL/GenBank/DDBJ databases">
        <title>Metabolic potential, ecology and presence of endohyphal bacteria is reflected in genomic diversity of Mucoromycotina.</title>
        <authorList>
            <person name="Muszewska A."/>
            <person name="Okrasinska A."/>
            <person name="Steczkiewicz K."/>
            <person name="Drgas O."/>
            <person name="Orlowska M."/>
            <person name="Perlinska-Lenart U."/>
            <person name="Aleksandrzak-Piekarczyk T."/>
            <person name="Szatraj K."/>
            <person name="Zielenkiewicz U."/>
            <person name="Pilsyk S."/>
            <person name="Malc E."/>
            <person name="Mieczkowski P."/>
            <person name="Kruszewska J.S."/>
            <person name="Biernat P."/>
            <person name="Pawlowska J."/>
        </authorList>
    </citation>
    <scope>NUCLEOTIDE SEQUENCE</scope>
    <source>
        <strain evidence="2">CBS 226.32</strain>
    </source>
</reference>
<feature type="domain" description="Alkyl hydroperoxide reductase subunit C/ Thiol specific antioxidant" evidence="1">
    <location>
        <begin position="55"/>
        <end position="173"/>
    </location>
</feature>
<dbReference type="InterPro" id="IPR036249">
    <property type="entry name" value="Thioredoxin-like_sf"/>
</dbReference>
<name>A0A8H7QE49_9FUNG</name>
<gene>
    <name evidence="2" type="ORF">INT46_007407</name>
</gene>
<dbReference type="InterPro" id="IPR000866">
    <property type="entry name" value="AhpC/TSA"/>
</dbReference>
<organism evidence="2 3">
    <name type="scientific">Mucor plumbeus</name>
    <dbReference type="NCBI Taxonomy" id="97098"/>
    <lineage>
        <taxon>Eukaryota</taxon>
        <taxon>Fungi</taxon>
        <taxon>Fungi incertae sedis</taxon>
        <taxon>Mucoromycota</taxon>
        <taxon>Mucoromycotina</taxon>
        <taxon>Mucoromycetes</taxon>
        <taxon>Mucorales</taxon>
        <taxon>Mucorineae</taxon>
        <taxon>Mucoraceae</taxon>
        <taxon>Mucor</taxon>
    </lineage>
</organism>
<evidence type="ECO:0000313" key="3">
    <source>
        <dbReference type="Proteomes" id="UP000650833"/>
    </source>
</evidence>
<dbReference type="AlphaFoldDB" id="A0A8H7QE49"/>
<sequence length="200" mass="23372">MQQLQNTKNPLKRYREYIDEVDAVLSEQVNTKLKIVNRSKPGIHDFQCLIYYQGQILQFQLSDVFQAGQYAVLFFCGYDFTQQSKDDLFHIEEHYDTFMKYGAIPIVMTQDRAQIHAAYALPNTTAQSLSFEPSFILASDSADRLISRAFKSLNMETLEMQRSVIIIDNNLNILFTHRVPDKRYFPMKMIVNCFQQVPFN</sequence>
<dbReference type="EMBL" id="JAEPRC010001098">
    <property type="protein sequence ID" value="KAG2189988.1"/>
    <property type="molecule type" value="Genomic_DNA"/>
</dbReference>